<keyword evidence="2" id="KW-1185">Reference proteome</keyword>
<comment type="caution">
    <text evidence="1">The sequence shown here is derived from an EMBL/GenBank/DDBJ whole genome shotgun (WGS) entry which is preliminary data.</text>
</comment>
<proteinExistence type="predicted"/>
<reference evidence="1" key="1">
    <citation type="submission" date="2023-06" db="EMBL/GenBank/DDBJ databases">
        <title>Genome-scale phylogeny and comparative genomics of the fungal order Sordariales.</title>
        <authorList>
            <consortium name="Lawrence Berkeley National Laboratory"/>
            <person name="Hensen N."/>
            <person name="Bonometti L."/>
            <person name="Westerberg I."/>
            <person name="Brannstrom I.O."/>
            <person name="Guillou S."/>
            <person name="Cros-Aarteil S."/>
            <person name="Calhoun S."/>
            <person name="Haridas S."/>
            <person name="Kuo A."/>
            <person name="Mondo S."/>
            <person name="Pangilinan J."/>
            <person name="Riley R."/>
            <person name="Labutti K."/>
            <person name="Andreopoulos B."/>
            <person name="Lipzen A."/>
            <person name="Chen C."/>
            <person name="Yanf M."/>
            <person name="Daum C."/>
            <person name="Ng V."/>
            <person name="Clum A."/>
            <person name="Steindorff A."/>
            <person name="Ohm R."/>
            <person name="Martin F."/>
            <person name="Silar P."/>
            <person name="Natvig D."/>
            <person name="Lalanne C."/>
            <person name="Gautier V."/>
            <person name="Ament-Velasquez S.L."/>
            <person name="Kruys A."/>
            <person name="Hutchinson M.I."/>
            <person name="Powell A.J."/>
            <person name="Barry K."/>
            <person name="Miller A.N."/>
            <person name="Grigoriev I.V."/>
            <person name="Debuchy R."/>
            <person name="Gladieux P."/>
            <person name="Thoren M.H."/>
            <person name="Johannesson H."/>
        </authorList>
    </citation>
    <scope>NUCLEOTIDE SEQUENCE</scope>
    <source>
        <strain evidence="1">SMH4607-1</strain>
    </source>
</reference>
<dbReference type="EMBL" id="JAUKUA010000002">
    <property type="protein sequence ID" value="KAK0725191.1"/>
    <property type="molecule type" value="Genomic_DNA"/>
</dbReference>
<sequence length="153" mass="18091">MDTFVCSLEFLIPRRRISSPSRQAIRISYSLTRYSRLIGGSEKSMVWRRAYEDVAITQSVKNGISMSHQIHFWFYNARFALKPLRETSEGVVVQWHWLKRSILKPLTYIRPNDNMLHQAGVMDWNWGHDLAHRESGMRIRTGQRFLLRADKPE</sequence>
<name>A0AA40B088_9PEZI</name>
<evidence type="ECO:0000313" key="1">
    <source>
        <dbReference type="EMBL" id="KAK0725191.1"/>
    </source>
</evidence>
<gene>
    <name evidence="1" type="ORF">B0H67DRAFT_123481</name>
</gene>
<dbReference type="Proteomes" id="UP001172102">
    <property type="component" value="Unassembled WGS sequence"/>
</dbReference>
<protein>
    <submittedName>
        <fullName evidence="1">Uncharacterized protein</fullName>
    </submittedName>
</protein>
<accession>A0AA40B088</accession>
<dbReference type="AlphaFoldDB" id="A0AA40B088"/>
<evidence type="ECO:0000313" key="2">
    <source>
        <dbReference type="Proteomes" id="UP001172102"/>
    </source>
</evidence>
<organism evidence="1 2">
    <name type="scientific">Lasiosphaeris hirsuta</name>
    <dbReference type="NCBI Taxonomy" id="260670"/>
    <lineage>
        <taxon>Eukaryota</taxon>
        <taxon>Fungi</taxon>
        <taxon>Dikarya</taxon>
        <taxon>Ascomycota</taxon>
        <taxon>Pezizomycotina</taxon>
        <taxon>Sordariomycetes</taxon>
        <taxon>Sordariomycetidae</taxon>
        <taxon>Sordariales</taxon>
        <taxon>Lasiosphaeriaceae</taxon>
        <taxon>Lasiosphaeris</taxon>
    </lineage>
</organism>